<proteinExistence type="predicted"/>
<dbReference type="AlphaFoldDB" id="A0AAJ0LWV4"/>
<keyword evidence="2" id="KW-0732">Signal</keyword>
<feature type="chain" id="PRO_5042484928" evidence="2">
    <location>
        <begin position="32"/>
        <end position="198"/>
    </location>
</feature>
<evidence type="ECO:0000256" key="1">
    <source>
        <dbReference type="SAM" id="MobiDB-lite"/>
    </source>
</evidence>
<name>A0AAJ0LWV4_9PEZI</name>
<evidence type="ECO:0000256" key="2">
    <source>
        <dbReference type="SAM" id="SignalP"/>
    </source>
</evidence>
<gene>
    <name evidence="3" type="ORF">LTR09_001286</name>
</gene>
<dbReference type="Proteomes" id="UP001271007">
    <property type="component" value="Unassembled WGS sequence"/>
</dbReference>
<protein>
    <submittedName>
        <fullName evidence="3">Uncharacterized protein</fullName>
    </submittedName>
</protein>
<feature type="region of interest" description="Disordered" evidence="1">
    <location>
        <begin position="67"/>
        <end position="155"/>
    </location>
</feature>
<sequence length="198" mass="21634">MASMQQEQTSGMRLRAWLLCTLIANTTSSYAQRSPGCARYLLTFDKASGPEVIVALCPGTAPGGPVQRRTFILPQPFSPPGYRSSTETPGVHHGPADSSSMASSATRSRISPPATSPRAQVARQYLQRGQPSGARNPMDMPNEAPIGGDLNLDDETVQRRRSSAIRHMARVYRRLMASELVQEAEDLNVIFSLRYGEE</sequence>
<keyword evidence="4" id="KW-1185">Reference proteome</keyword>
<feature type="compositionally biased region" description="Low complexity" evidence="1">
    <location>
        <begin position="98"/>
        <end position="111"/>
    </location>
</feature>
<dbReference type="EMBL" id="JAWDJX010000002">
    <property type="protein sequence ID" value="KAK3058208.1"/>
    <property type="molecule type" value="Genomic_DNA"/>
</dbReference>
<evidence type="ECO:0000313" key="3">
    <source>
        <dbReference type="EMBL" id="KAK3058208.1"/>
    </source>
</evidence>
<feature type="signal peptide" evidence="2">
    <location>
        <begin position="1"/>
        <end position="31"/>
    </location>
</feature>
<comment type="caution">
    <text evidence="3">The sequence shown here is derived from an EMBL/GenBank/DDBJ whole genome shotgun (WGS) entry which is preliminary data.</text>
</comment>
<evidence type="ECO:0000313" key="4">
    <source>
        <dbReference type="Proteomes" id="UP001271007"/>
    </source>
</evidence>
<reference evidence="3" key="1">
    <citation type="submission" date="2023-04" db="EMBL/GenBank/DDBJ databases">
        <title>Black Yeasts Isolated from many extreme environments.</title>
        <authorList>
            <person name="Coleine C."/>
            <person name="Stajich J.E."/>
            <person name="Selbmann L."/>
        </authorList>
    </citation>
    <scope>NUCLEOTIDE SEQUENCE</scope>
    <source>
        <strain evidence="3">CCFEE 5312</strain>
    </source>
</reference>
<organism evidence="3 4">
    <name type="scientific">Extremus antarcticus</name>
    <dbReference type="NCBI Taxonomy" id="702011"/>
    <lineage>
        <taxon>Eukaryota</taxon>
        <taxon>Fungi</taxon>
        <taxon>Dikarya</taxon>
        <taxon>Ascomycota</taxon>
        <taxon>Pezizomycotina</taxon>
        <taxon>Dothideomycetes</taxon>
        <taxon>Dothideomycetidae</taxon>
        <taxon>Mycosphaerellales</taxon>
        <taxon>Extremaceae</taxon>
        <taxon>Extremus</taxon>
    </lineage>
</organism>
<accession>A0AAJ0LWV4</accession>